<reference evidence="2 3" key="1">
    <citation type="submission" date="2024-02" db="EMBL/GenBank/DDBJ databases">
        <title>A chromosome-level genome assembly of Drosophila madeirensis, a fruit fly species endemic to Madeira island.</title>
        <authorList>
            <person name="Tomihara K."/>
            <person name="Llopart A."/>
            <person name="Yamamoto D."/>
        </authorList>
    </citation>
    <scope>NUCLEOTIDE SEQUENCE [LARGE SCALE GENOMIC DNA]</scope>
    <source>
        <strain evidence="2 3">RF1</strain>
    </source>
</reference>
<organism evidence="2 3">
    <name type="scientific">Drosophila madeirensis</name>
    <name type="common">Fruit fly</name>
    <dbReference type="NCBI Taxonomy" id="30013"/>
    <lineage>
        <taxon>Eukaryota</taxon>
        <taxon>Metazoa</taxon>
        <taxon>Ecdysozoa</taxon>
        <taxon>Arthropoda</taxon>
        <taxon>Hexapoda</taxon>
        <taxon>Insecta</taxon>
        <taxon>Pterygota</taxon>
        <taxon>Neoptera</taxon>
        <taxon>Endopterygota</taxon>
        <taxon>Diptera</taxon>
        <taxon>Brachycera</taxon>
        <taxon>Muscomorpha</taxon>
        <taxon>Ephydroidea</taxon>
        <taxon>Drosophilidae</taxon>
        <taxon>Drosophila</taxon>
        <taxon>Sophophora</taxon>
    </lineage>
</organism>
<evidence type="ECO:0000313" key="2">
    <source>
        <dbReference type="EMBL" id="BFF93596.1"/>
    </source>
</evidence>
<proteinExistence type="predicted"/>
<dbReference type="AlphaFoldDB" id="A0AAU9FCW5"/>
<sequence>MPAEGAKPTGDSGEVENVAALGAEQGDAGNQTTTDGSKAAPDSSKGAAEDEKDSKEEKAEKGEEDTTSKDPFYYGNGSPTTLDDAQTPGTNPTLPPETTTTTGIMDLMTYMPEDNAGDPFVSPGAAHRPGSRHVKAHDGFHSLTTEQYWAHWNDRFTTKKSRNGHHWRDLMQ</sequence>
<protein>
    <submittedName>
        <fullName evidence="2">Chloride intracellular channel protein 6</fullName>
    </submittedName>
</protein>
<evidence type="ECO:0000256" key="1">
    <source>
        <dbReference type="SAM" id="MobiDB-lite"/>
    </source>
</evidence>
<gene>
    <name evidence="2" type="ORF">DMAD_11422</name>
</gene>
<dbReference type="Proteomes" id="UP001500889">
    <property type="component" value="Chromosome U"/>
</dbReference>
<keyword evidence="3" id="KW-1185">Reference proteome</keyword>
<feature type="region of interest" description="Disordered" evidence="1">
    <location>
        <begin position="1"/>
        <end position="101"/>
    </location>
</feature>
<dbReference type="EMBL" id="AP029264">
    <property type="protein sequence ID" value="BFF93596.1"/>
    <property type="molecule type" value="Genomic_DNA"/>
</dbReference>
<evidence type="ECO:0000313" key="3">
    <source>
        <dbReference type="Proteomes" id="UP001500889"/>
    </source>
</evidence>
<name>A0AAU9FCW5_DROMD</name>
<feature type="compositionally biased region" description="Low complexity" evidence="1">
    <location>
        <begin position="87"/>
        <end position="101"/>
    </location>
</feature>
<accession>A0AAU9FCW5</accession>
<feature type="compositionally biased region" description="Basic and acidic residues" evidence="1">
    <location>
        <begin position="47"/>
        <end position="68"/>
    </location>
</feature>